<feature type="region of interest" description="Disordered" evidence="1">
    <location>
        <begin position="1"/>
        <end position="108"/>
    </location>
</feature>
<feature type="non-terminal residue" evidence="2">
    <location>
        <position position="108"/>
    </location>
</feature>
<evidence type="ECO:0000256" key="1">
    <source>
        <dbReference type="SAM" id="MobiDB-lite"/>
    </source>
</evidence>
<dbReference type="EMBL" id="CADCTD010000124">
    <property type="protein sequence ID" value="CAA9262801.1"/>
    <property type="molecule type" value="Genomic_DNA"/>
</dbReference>
<feature type="compositionally biased region" description="Low complexity" evidence="1">
    <location>
        <begin position="73"/>
        <end position="108"/>
    </location>
</feature>
<protein>
    <submittedName>
        <fullName evidence="2">Integration host factor beta subunit</fullName>
    </submittedName>
</protein>
<organism evidence="2">
    <name type="scientific">uncultured Craurococcus sp</name>
    <dbReference type="NCBI Taxonomy" id="1135998"/>
    <lineage>
        <taxon>Bacteria</taxon>
        <taxon>Pseudomonadati</taxon>
        <taxon>Pseudomonadota</taxon>
        <taxon>Alphaproteobacteria</taxon>
        <taxon>Acetobacterales</taxon>
        <taxon>Acetobacteraceae</taxon>
        <taxon>Craurococcus</taxon>
        <taxon>environmental samples</taxon>
    </lineage>
</organism>
<feature type="non-terminal residue" evidence="2">
    <location>
        <position position="1"/>
    </location>
</feature>
<feature type="compositionally biased region" description="Basic and acidic residues" evidence="1">
    <location>
        <begin position="22"/>
        <end position="36"/>
    </location>
</feature>
<sequence>DQERADRASGGGEPASAPAGYRADRVDHLRGDHRGADPGGPGGVARLRRLLGQEAGPADGAQPTHRGGGSCRGQGRALFQAGQGAAGAGEWRAGPGRAAPGPRRCQFV</sequence>
<gene>
    <name evidence="2" type="ORF">AVDCRST_MAG27-2623</name>
</gene>
<evidence type="ECO:0000313" key="2">
    <source>
        <dbReference type="EMBL" id="CAA9262801.1"/>
    </source>
</evidence>
<proteinExistence type="predicted"/>
<dbReference type="AlphaFoldDB" id="A0A6J4IXC9"/>
<name>A0A6J4IXC9_9PROT</name>
<accession>A0A6J4IXC9</accession>
<reference evidence="2" key="1">
    <citation type="submission" date="2020-02" db="EMBL/GenBank/DDBJ databases">
        <authorList>
            <person name="Meier V. D."/>
        </authorList>
    </citation>
    <scope>NUCLEOTIDE SEQUENCE</scope>
    <source>
        <strain evidence="2">AVDCRST_MAG27</strain>
    </source>
</reference>